<proteinExistence type="predicted"/>
<sequence>MSHRHIRRVVLHSLAMGLTWAAATAMLFPRLGAFDQFVMMTGLTVLCLGGAATIFAIPRAGLGYVGPLWLALIAAAVFFDRSETHITLLSAAIAGISAAAVLRANWLTFVDNVRTAAERAQFLHDSLAAKAEVEDALDRLRSMQRTVIQAEKLASLGQLVAGVAHEINTPVGIGVTGASMLAEEAGRVSGLLEAGQLKKSQLVEFVATTRDGAGVVLHNLRRAADLIQSFKTVAVEQTAAERRRFDLPDFIRDVLASLGPVLDRSRIQVSFDGPPQLEVDSYPGAVSQVLTNLCINAQMHAFEEGKGGNLRITLWESAGQVRLDVADDGRGIPARNLGQVFDPFFTTRRGSGGSGLGLHIVYNQVSGILGGGIEVESTMGQGTRFIIRFPQVAPAPLRGDIGVVPHGLKKTS</sequence>
<dbReference type="SUPFAM" id="SSF55874">
    <property type="entry name" value="ATPase domain of HSP90 chaperone/DNA topoisomerase II/histidine kinase"/>
    <property type="match status" value="1"/>
</dbReference>
<keyword evidence="3" id="KW-0597">Phosphoprotein</keyword>
<evidence type="ECO:0000313" key="7">
    <source>
        <dbReference type="Proteomes" id="UP000501891"/>
    </source>
</evidence>
<accession>A0A858R5L9</accession>
<protein>
    <recommendedName>
        <fullName evidence="2">histidine kinase</fullName>
        <ecNumber evidence="2">2.7.13.3</ecNumber>
    </recommendedName>
</protein>
<dbReference type="InterPro" id="IPR003594">
    <property type="entry name" value="HATPase_dom"/>
</dbReference>
<keyword evidence="7" id="KW-1185">Reference proteome</keyword>
<evidence type="ECO:0000256" key="1">
    <source>
        <dbReference type="ARBA" id="ARBA00000085"/>
    </source>
</evidence>
<keyword evidence="6" id="KW-0808">Transferase</keyword>
<organism evidence="6 7">
    <name type="scientific">Aerophototrophica crusticola</name>
    <dbReference type="NCBI Taxonomy" id="1709002"/>
    <lineage>
        <taxon>Bacteria</taxon>
        <taxon>Pseudomonadati</taxon>
        <taxon>Pseudomonadota</taxon>
        <taxon>Alphaproteobacteria</taxon>
        <taxon>Rhodospirillales</taxon>
        <taxon>Rhodospirillaceae</taxon>
        <taxon>Aerophototrophica</taxon>
    </lineage>
</organism>
<feature type="domain" description="Histidine kinase" evidence="5">
    <location>
        <begin position="162"/>
        <end position="393"/>
    </location>
</feature>
<keyword evidence="4" id="KW-0472">Membrane</keyword>
<dbReference type="SMART" id="SM00387">
    <property type="entry name" value="HATPase_c"/>
    <property type="match status" value="1"/>
</dbReference>
<name>A0A858R5L9_9PROT</name>
<keyword evidence="4" id="KW-1133">Transmembrane helix</keyword>
<dbReference type="CDD" id="cd00082">
    <property type="entry name" value="HisKA"/>
    <property type="match status" value="1"/>
</dbReference>
<dbReference type="InterPro" id="IPR036890">
    <property type="entry name" value="HATPase_C_sf"/>
</dbReference>
<dbReference type="Gene3D" id="3.30.565.10">
    <property type="entry name" value="Histidine kinase-like ATPase, C-terminal domain"/>
    <property type="match status" value="1"/>
</dbReference>
<evidence type="ECO:0000256" key="4">
    <source>
        <dbReference type="SAM" id="Phobius"/>
    </source>
</evidence>
<feature type="transmembrane region" description="Helical" evidence="4">
    <location>
        <begin position="85"/>
        <end position="104"/>
    </location>
</feature>
<evidence type="ECO:0000313" key="6">
    <source>
        <dbReference type="EMBL" id="QJE72691.1"/>
    </source>
</evidence>
<keyword evidence="6" id="KW-0418">Kinase</keyword>
<dbReference type="GO" id="GO:0000155">
    <property type="term" value="F:phosphorelay sensor kinase activity"/>
    <property type="evidence" value="ECO:0007669"/>
    <property type="project" value="InterPro"/>
</dbReference>
<dbReference type="InterPro" id="IPR004358">
    <property type="entry name" value="Sig_transdc_His_kin-like_C"/>
</dbReference>
<dbReference type="PANTHER" id="PTHR43065:SF42">
    <property type="entry name" value="TWO-COMPONENT SENSOR PPRA"/>
    <property type="match status" value="1"/>
</dbReference>
<dbReference type="EMBL" id="CP051775">
    <property type="protein sequence ID" value="QJE72691.1"/>
    <property type="molecule type" value="Genomic_DNA"/>
</dbReference>
<dbReference type="AlphaFoldDB" id="A0A858R5L9"/>
<reference evidence="6" key="1">
    <citation type="submission" date="2020-04" db="EMBL/GenBank/DDBJ databases">
        <title>A desert anoxygenic phototrophic bacterium fixes CO2 using RubisCO under aerobic conditions.</title>
        <authorList>
            <person name="Tang K."/>
        </authorList>
    </citation>
    <scope>NUCLEOTIDE SEQUENCE [LARGE SCALE GENOMIC DNA]</scope>
    <source>
        <strain evidence="6">MIMtkB3</strain>
    </source>
</reference>
<feature type="transmembrane region" description="Helical" evidence="4">
    <location>
        <begin position="37"/>
        <end position="57"/>
    </location>
</feature>
<dbReference type="Pfam" id="PF02518">
    <property type="entry name" value="HATPase_c"/>
    <property type="match status" value="1"/>
</dbReference>
<gene>
    <name evidence="6" type="ORF">HHL28_05900</name>
</gene>
<evidence type="ECO:0000256" key="2">
    <source>
        <dbReference type="ARBA" id="ARBA00012438"/>
    </source>
</evidence>
<dbReference type="PROSITE" id="PS50109">
    <property type="entry name" value="HIS_KIN"/>
    <property type="match status" value="1"/>
</dbReference>
<evidence type="ECO:0000256" key="3">
    <source>
        <dbReference type="ARBA" id="ARBA00022553"/>
    </source>
</evidence>
<comment type="catalytic activity">
    <reaction evidence="1">
        <text>ATP + protein L-histidine = ADP + protein N-phospho-L-histidine.</text>
        <dbReference type="EC" id="2.7.13.3"/>
    </reaction>
</comment>
<dbReference type="Gene3D" id="1.10.287.130">
    <property type="match status" value="1"/>
</dbReference>
<dbReference type="PRINTS" id="PR00344">
    <property type="entry name" value="BCTRLSENSOR"/>
</dbReference>
<dbReference type="InterPro" id="IPR003661">
    <property type="entry name" value="HisK_dim/P_dom"/>
</dbReference>
<feature type="transmembrane region" description="Helical" evidence="4">
    <location>
        <begin position="62"/>
        <end position="79"/>
    </location>
</feature>
<dbReference type="InterPro" id="IPR005467">
    <property type="entry name" value="His_kinase_dom"/>
</dbReference>
<dbReference type="KEGG" id="acru:HHL28_05900"/>
<dbReference type="Proteomes" id="UP000501891">
    <property type="component" value="Chromosome"/>
</dbReference>
<dbReference type="PANTHER" id="PTHR43065">
    <property type="entry name" value="SENSOR HISTIDINE KINASE"/>
    <property type="match status" value="1"/>
</dbReference>
<dbReference type="EC" id="2.7.13.3" evidence="2"/>
<evidence type="ECO:0000259" key="5">
    <source>
        <dbReference type="PROSITE" id="PS50109"/>
    </source>
</evidence>
<keyword evidence="4" id="KW-0812">Transmembrane</keyword>